<organism evidence="3 4">
    <name type="scientific">Erythrobacter ramosus</name>
    <dbReference type="NCBI Taxonomy" id="35811"/>
    <lineage>
        <taxon>Bacteria</taxon>
        <taxon>Pseudomonadati</taxon>
        <taxon>Pseudomonadota</taxon>
        <taxon>Alphaproteobacteria</taxon>
        <taxon>Sphingomonadales</taxon>
        <taxon>Erythrobacteraceae</taxon>
        <taxon>Erythrobacter/Porphyrobacter group</taxon>
        <taxon>Erythrobacter</taxon>
    </lineage>
</organism>
<dbReference type="InterPro" id="IPR046847">
    <property type="entry name" value="Xre-like_HTH"/>
</dbReference>
<gene>
    <name evidence="3" type="ORF">GRI59_00620</name>
</gene>
<accession>A0A6I4UHZ1</accession>
<dbReference type="OrthoDB" id="5918037at2"/>
<dbReference type="EMBL" id="WTYB01000001">
    <property type="protein sequence ID" value="MXP37115.1"/>
    <property type="molecule type" value="Genomic_DNA"/>
</dbReference>
<proteinExistence type="predicted"/>
<dbReference type="AlphaFoldDB" id="A0A6I4UHZ1"/>
<dbReference type="Proteomes" id="UP000430021">
    <property type="component" value="Unassembled WGS sequence"/>
</dbReference>
<evidence type="ECO:0000313" key="4">
    <source>
        <dbReference type="Proteomes" id="UP000430021"/>
    </source>
</evidence>
<reference evidence="3 4" key="1">
    <citation type="submission" date="2019-12" db="EMBL/GenBank/DDBJ databases">
        <title>Genomic-based taxomic classification of the family Erythrobacteraceae.</title>
        <authorList>
            <person name="Xu L."/>
        </authorList>
    </citation>
    <scope>NUCLEOTIDE SEQUENCE [LARGE SCALE GENOMIC DNA]</scope>
    <source>
        <strain evidence="3 4">JCM 10282</strain>
    </source>
</reference>
<evidence type="ECO:0000259" key="1">
    <source>
        <dbReference type="Pfam" id="PF09722"/>
    </source>
</evidence>
<dbReference type="Pfam" id="PF09722">
    <property type="entry name" value="Xre_MbcA_ParS_C"/>
    <property type="match status" value="1"/>
</dbReference>
<dbReference type="InterPro" id="IPR024467">
    <property type="entry name" value="Xre/MbcA/ParS-like_toxin-bd"/>
</dbReference>
<name>A0A6I4UHZ1_9SPHN</name>
<feature type="domain" description="Antitoxin Xre/MbcA/ParS-like toxin-binding" evidence="1">
    <location>
        <begin position="124"/>
        <end position="169"/>
    </location>
</feature>
<dbReference type="Pfam" id="PF20432">
    <property type="entry name" value="Xre-like-HTH"/>
    <property type="match status" value="1"/>
</dbReference>
<sequence>MLKGAIMSTSATYSDNVRTARGSKLATPKPGGGYRELFAASPQARIAMIRQGVPAIEAKRLVQALGVEQKVFYQALGLKTATVNRKITQSEQLASDESERLLGVARLIGQVEAIVAESGDPKGFDAPEWLSRWLREPLPALGGTPPMALLDTMEGQAMVAEALARIQSGAYA</sequence>
<evidence type="ECO:0000313" key="3">
    <source>
        <dbReference type="EMBL" id="MXP37115.1"/>
    </source>
</evidence>
<feature type="domain" description="Antitoxin Xre-like helix-turn-helix" evidence="2">
    <location>
        <begin position="45"/>
        <end position="106"/>
    </location>
</feature>
<comment type="caution">
    <text evidence="3">The sequence shown here is derived from an EMBL/GenBank/DDBJ whole genome shotgun (WGS) entry which is preliminary data.</text>
</comment>
<dbReference type="GO" id="GO:0003677">
    <property type="term" value="F:DNA binding"/>
    <property type="evidence" value="ECO:0007669"/>
    <property type="project" value="InterPro"/>
</dbReference>
<evidence type="ECO:0000259" key="2">
    <source>
        <dbReference type="Pfam" id="PF20432"/>
    </source>
</evidence>
<protein>
    <submittedName>
        <fullName evidence="3">DUF2384 domain-containing protein</fullName>
    </submittedName>
</protein>